<evidence type="ECO:0000256" key="2">
    <source>
        <dbReference type="ARBA" id="ARBA00004177"/>
    </source>
</evidence>
<dbReference type="PROSITE" id="PS51194">
    <property type="entry name" value="HELICASE_CTER"/>
    <property type="match status" value="1"/>
</dbReference>
<dbReference type="PROSITE" id="PS51192">
    <property type="entry name" value="HELICASE_ATP_BIND_1"/>
    <property type="match status" value="1"/>
</dbReference>
<evidence type="ECO:0000256" key="9">
    <source>
        <dbReference type="ARBA" id="ARBA00022801"/>
    </source>
</evidence>
<feature type="compositionally biased region" description="Low complexity" evidence="19">
    <location>
        <begin position="674"/>
        <end position="687"/>
    </location>
</feature>
<dbReference type="Gene3D" id="3.40.50.300">
    <property type="entry name" value="P-loop containing nucleotide triphosphate hydrolases"/>
    <property type="match status" value="2"/>
</dbReference>
<dbReference type="PANTHER" id="PTHR47958">
    <property type="entry name" value="ATP-DEPENDENT RNA HELICASE DBP3"/>
    <property type="match status" value="1"/>
</dbReference>
<feature type="compositionally biased region" description="Acidic residues" evidence="19">
    <location>
        <begin position="792"/>
        <end position="801"/>
    </location>
</feature>
<evidence type="ECO:0000259" key="20">
    <source>
        <dbReference type="PROSITE" id="PS51192"/>
    </source>
</evidence>
<dbReference type="InterPro" id="IPR011545">
    <property type="entry name" value="DEAD/DEAH_box_helicase_dom"/>
</dbReference>
<feature type="compositionally biased region" description="Polar residues" evidence="19">
    <location>
        <begin position="839"/>
        <end position="853"/>
    </location>
</feature>
<comment type="similarity">
    <text evidence="3">Belongs to the VPS37 family.</text>
</comment>
<evidence type="ECO:0000256" key="11">
    <source>
        <dbReference type="ARBA" id="ARBA00022840"/>
    </source>
</evidence>
<dbReference type="GO" id="GO:0000813">
    <property type="term" value="C:ESCRT I complex"/>
    <property type="evidence" value="ECO:0007669"/>
    <property type="project" value="UniProtKB-ARBA"/>
</dbReference>
<dbReference type="Pfam" id="PF00270">
    <property type="entry name" value="DEAD"/>
    <property type="match status" value="1"/>
</dbReference>
<evidence type="ECO:0000256" key="17">
    <source>
        <dbReference type="PROSITE-ProRule" id="PRU00646"/>
    </source>
</evidence>
<dbReference type="GO" id="GO:0015031">
    <property type="term" value="P:protein transport"/>
    <property type="evidence" value="ECO:0007669"/>
    <property type="project" value="UniProtKB-UniRule"/>
</dbReference>
<dbReference type="SUPFAM" id="SSF158573">
    <property type="entry name" value="GINS helical bundle-like"/>
    <property type="match status" value="1"/>
</dbReference>
<name>U4U090_DENPD</name>
<dbReference type="EMBL" id="KB631743">
    <property type="protein sequence ID" value="ERL85713.1"/>
    <property type="molecule type" value="Genomic_DNA"/>
</dbReference>
<feature type="compositionally biased region" description="Low complexity" evidence="19">
    <location>
        <begin position="1396"/>
        <end position="1408"/>
    </location>
</feature>
<dbReference type="SUPFAM" id="SSF52540">
    <property type="entry name" value="P-loop containing nucleoside triphosphate hydrolases"/>
    <property type="match status" value="2"/>
</dbReference>
<dbReference type="GO" id="GO:0005634">
    <property type="term" value="C:nucleus"/>
    <property type="evidence" value="ECO:0007669"/>
    <property type="project" value="UniProtKB-SubCell"/>
</dbReference>
<dbReference type="InterPro" id="IPR037202">
    <property type="entry name" value="ESCRT_assembly_dom"/>
</dbReference>
<keyword evidence="8" id="KW-0967">Endosome</keyword>
<evidence type="ECO:0000259" key="22">
    <source>
        <dbReference type="PROSITE" id="PS51195"/>
    </source>
</evidence>
<feature type="coiled-coil region" evidence="18">
    <location>
        <begin position="1448"/>
        <end position="1475"/>
    </location>
</feature>
<dbReference type="STRING" id="77166.U4U090"/>
<feature type="short sequence motif" description="Q motif" evidence="16">
    <location>
        <begin position="72"/>
        <end position="100"/>
    </location>
</feature>
<feature type="domain" description="DEAD-box RNA helicase Q" evidence="22">
    <location>
        <begin position="72"/>
        <end position="100"/>
    </location>
</feature>
<keyword evidence="10" id="KW-0347">Helicase</keyword>
<evidence type="ECO:0000256" key="4">
    <source>
        <dbReference type="ARBA" id="ARBA00012552"/>
    </source>
</evidence>
<feature type="domain" description="VPS37 C-terminal" evidence="23">
    <location>
        <begin position="1495"/>
        <end position="1581"/>
    </location>
</feature>
<feature type="compositionally biased region" description="Low complexity" evidence="19">
    <location>
        <begin position="868"/>
        <end position="881"/>
    </location>
</feature>
<protein>
    <recommendedName>
        <fullName evidence="4">RNA helicase</fullName>
        <ecNumber evidence="4">3.6.4.13</ecNumber>
    </recommendedName>
</protein>
<dbReference type="Proteomes" id="UP000030742">
    <property type="component" value="Unassembled WGS sequence"/>
</dbReference>
<dbReference type="CDD" id="cd11711">
    <property type="entry name" value="GINS_A_Sld5"/>
    <property type="match status" value="1"/>
</dbReference>
<feature type="region of interest" description="Disordered" evidence="19">
    <location>
        <begin position="463"/>
        <end position="884"/>
    </location>
</feature>
<dbReference type="PROSITE" id="PS51195">
    <property type="entry name" value="Q_MOTIF"/>
    <property type="match status" value="1"/>
</dbReference>
<dbReference type="InterPro" id="IPR027417">
    <property type="entry name" value="P-loop_NTPase"/>
</dbReference>
<evidence type="ECO:0000259" key="23">
    <source>
        <dbReference type="PROSITE" id="PS51314"/>
    </source>
</evidence>
<dbReference type="CDD" id="cd21692">
    <property type="entry name" value="GINS_B_Sld5"/>
    <property type="match status" value="1"/>
</dbReference>
<dbReference type="Gene3D" id="3.40.5.60">
    <property type="match status" value="1"/>
</dbReference>
<dbReference type="InterPro" id="IPR001650">
    <property type="entry name" value="Helicase_C-like"/>
</dbReference>
<comment type="catalytic activity">
    <reaction evidence="15">
        <text>ATP + H2O = ADP + phosphate + H(+)</text>
        <dbReference type="Rhea" id="RHEA:13065"/>
        <dbReference type="ChEBI" id="CHEBI:15377"/>
        <dbReference type="ChEBI" id="CHEBI:15378"/>
        <dbReference type="ChEBI" id="CHEBI:30616"/>
        <dbReference type="ChEBI" id="CHEBI:43474"/>
        <dbReference type="ChEBI" id="CHEBI:456216"/>
        <dbReference type="EC" id="3.6.4.13"/>
    </reaction>
</comment>
<sequence>MSQKVDWANFVAQTEANLPNVKDKADDSDDEAPENQAEASLLAKIIRKGLVANKNDIEVQRQDPKSPLYSVKTFEALNLKPNLLKGVYEMGFNAPSKIQEMALPTLLADPCQNLIAQAQSGTGKTAAFVLAMLSRVVPDKHYPQVLCLSPTYELAIQTGEVAANMAKFCPEIEMRFAVRGEMLPRGTKIAEHIVIGTPGKVLDWTKQKHLDLKKITVFVLDEADVMIDQQGHQDQCIRIHKDLSASCQMLFFSATYSQEVMDFAEHIVKNPIVIRLRREEESLDNIGQYYFKCSTADEKYNALTNIYGTLSIGQAIIFCRRQALILKLPLISLINAVTGIDVEQVTIVVNFDLPVNVEGKADCETYLHRIGRTGRFGKKGLAINLVDSDSSMKILRDIEEHFGRKIQYLNADDCDEIEKIVFGFLQTEDKAIAETYRKKNNVQKLNSTIKLIDIISASPVAKQLKVPAKAEESDDSSSEEEEPSKKPVVAKRKAANGQATPAAKKAKVASSSDSDSSEDEAAKPAVKPPVKQTPAKPVQKAKKQESSSDSSEEEEAPAKKAVAPKVTPKKPAKKESSSDSSEEEAPKKPAITPVKAAKKESSSEESSSEEEEKAKKPAVATPLAKKPVPVAKKAQSSSDDSDSSEDEAPKQPAKKPPVVVKKQESSDSEDSSENDAPPAKKPAPAKVAPKKPAKQDSSSDSSDEDDADQKKKPAAAPVKAKVAPAAKKAASSSDDSDSSEAKAPKPVKTKPVAVAKKQESSDSDDSSEEEKAPAKKPVAQKPTPKKAKKEESSDDSSEEDEQPKKAVAKAANGKKEESSEEESSEEDVKATPPAFKKAQSGNEDSFNNSQTEENGGDFPVKSPRNDFNNQNRNSGGQQNRNVSFRRVKDEEIELDPRLKDNSFEAKLFITVFVQKLIVSLHVFRRPIKFKVRLSIVLMQVFFFPYFLQNRLSVYLEKISLDEVDFVEVGAEIVEVEAEIVGVEAAGAALDTTETATRSAAITGAGVDLEEGAEAIGAATETALAVVVATLTIKGAKGDRSGEIEAAVVAVLTGRMTLIREAVLGASPSPRTRKLSLTSRGSFCTNPCLIRQMRRDDLTLEQVLEMMEVAWLNEKFAPEILPHKREIVELLLGQITYLEERLQQLPSTDFKKGIHQMEIDRLRYLLTSYLRLRLEKIETFHKQILLEEEKRADENEALYLSPKELEFAQEFEQDLEAHLAANMNFCPNWQESTATERIVQPNLNSMVFLKAKKDVEGIAIDDGKAESSDLIDLASGSQVLINYNNVASLVKNEITEGCEFDVSFNSGDHSLTVRVTLGGDFPKAKPLLEIRPLIEHPWVNEKGVVNAAPGLLNFTPHSDLGRVVQAVIREFQRNPPALASTDSSKPSSVPKLDAESRTSPSLSRYSLSPPIHPGSTMFPELNLLSTEELRFLDECDGRQIEFIEELPSVKDQNRMLDDLASQIEELAEENLRKESRLCELRQTVDARIEEVAKLAFDNERLFSIYQNLSEKYSPRNIQEELGKAAKAAEEESEKIAEQFLHGELDVDRFLNMFIKTKAVFQLRKTKEEKLCHQLNRLEKAGF</sequence>
<organism evidence="24 25">
    <name type="scientific">Dendroctonus ponderosae</name>
    <name type="common">Mountain pine beetle</name>
    <dbReference type="NCBI Taxonomy" id="77166"/>
    <lineage>
        <taxon>Eukaryota</taxon>
        <taxon>Metazoa</taxon>
        <taxon>Ecdysozoa</taxon>
        <taxon>Arthropoda</taxon>
        <taxon>Hexapoda</taxon>
        <taxon>Insecta</taxon>
        <taxon>Pterygota</taxon>
        <taxon>Neoptera</taxon>
        <taxon>Endopterygota</taxon>
        <taxon>Coleoptera</taxon>
        <taxon>Polyphaga</taxon>
        <taxon>Cucujiformia</taxon>
        <taxon>Curculionidae</taxon>
        <taxon>Scolytinae</taxon>
        <taxon>Dendroctonus</taxon>
    </lineage>
</organism>
<dbReference type="GO" id="GO:0003724">
    <property type="term" value="F:RNA helicase activity"/>
    <property type="evidence" value="ECO:0007669"/>
    <property type="project" value="UniProtKB-EC"/>
</dbReference>
<dbReference type="InterPro" id="IPR038749">
    <property type="entry name" value="Sld5_GINS_A"/>
</dbReference>
<evidence type="ECO:0000256" key="5">
    <source>
        <dbReference type="ARBA" id="ARBA00022448"/>
    </source>
</evidence>
<evidence type="ECO:0000256" key="8">
    <source>
        <dbReference type="ARBA" id="ARBA00022753"/>
    </source>
</evidence>
<dbReference type="CDD" id="cd17963">
    <property type="entry name" value="DEADc_DDX19_DDX25"/>
    <property type="match status" value="1"/>
</dbReference>
<dbReference type="SMART" id="SM00487">
    <property type="entry name" value="DEXDc"/>
    <property type="match status" value="1"/>
</dbReference>
<keyword evidence="9" id="KW-0378">Hydrolase</keyword>
<dbReference type="GO" id="GO:0005524">
    <property type="term" value="F:ATP binding"/>
    <property type="evidence" value="ECO:0007669"/>
    <property type="project" value="UniProtKB-KW"/>
</dbReference>
<dbReference type="GO" id="GO:0006260">
    <property type="term" value="P:DNA replication"/>
    <property type="evidence" value="ECO:0007669"/>
    <property type="project" value="UniProtKB-KW"/>
</dbReference>
<dbReference type="OrthoDB" id="10265785at2759"/>
<evidence type="ECO:0000256" key="3">
    <source>
        <dbReference type="ARBA" id="ARBA00007617"/>
    </source>
</evidence>
<accession>U4U090</accession>
<evidence type="ECO:0000256" key="14">
    <source>
        <dbReference type="ARBA" id="ARBA00023242"/>
    </source>
</evidence>
<dbReference type="Gene3D" id="1.20.58.1030">
    <property type="match status" value="1"/>
</dbReference>
<keyword evidence="14" id="KW-0539">Nucleus</keyword>
<dbReference type="InterPro" id="IPR014014">
    <property type="entry name" value="RNA_helicase_DEAD_Q_motif"/>
</dbReference>
<evidence type="ECO:0000259" key="21">
    <source>
        <dbReference type="PROSITE" id="PS51194"/>
    </source>
</evidence>
<keyword evidence="6" id="KW-0235">DNA replication</keyword>
<dbReference type="InterPro" id="IPR021151">
    <property type="entry name" value="GINS_A"/>
</dbReference>
<feature type="compositionally biased region" description="Acidic residues" evidence="19">
    <location>
        <begin position="472"/>
        <end position="482"/>
    </location>
</feature>
<dbReference type="InterPro" id="IPR014001">
    <property type="entry name" value="Helicase_ATP-bd"/>
</dbReference>
<dbReference type="InterPro" id="IPR009851">
    <property type="entry name" value="Mod_r"/>
</dbReference>
<evidence type="ECO:0000313" key="25">
    <source>
        <dbReference type="Proteomes" id="UP000030742"/>
    </source>
</evidence>
<dbReference type="InterPro" id="IPR031633">
    <property type="entry name" value="SLD5_C"/>
</dbReference>
<dbReference type="Gene3D" id="1.10.287.660">
    <property type="entry name" value="Helix hairpin bin"/>
    <property type="match status" value="1"/>
</dbReference>
<comment type="subcellular location">
    <subcellularLocation>
        <location evidence="2">Endosome</location>
    </subcellularLocation>
    <subcellularLocation>
        <location evidence="1">Nucleus</location>
    </subcellularLocation>
</comment>
<evidence type="ECO:0000256" key="10">
    <source>
        <dbReference type="ARBA" id="ARBA00022806"/>
    </source>
</evidence>
<evidence type="ECO:0000313" key="24">
    <source>
        <dbReference type="EMBL" id="ERL85713.1"/>
    </source>
</evidence>
<evidence type="ECO:0000256" key="13">
    <source>
        <dbReference type="ARBA" id="ARBA00022927"/>
    </source>
</evidence>
<dbReference type="Pfam" id="PF00271">
    <property type="entry name" value="Helicase_C"/>
    <property type="match status" value="1"/>
</dbReference>
<evidence type="ECO:0000256" key="7">
    <source>
        <dbReference type="ARBA" id="ARBA00022741"/>
    </source>
</evidence>
<feature type="region of interest" description="Disordered" evidence="19">
    <location>
        <begin position="1374"/>
        <end position="1409"/>
    </location>
</feature>
<keyword evidence="18" id="KW-0175">Coiled coil</keyword>
<gene>
    <name evidence="24" type="ORF">D910_03128</name>
</gene>
<keyword evidence="5 17" id="KW-0813">Transport</keyword>
<dbReference type="SUPFAM" id="SSF160059">
    <property type="entry name" value="PriA/YqbF domain"/>
    <property type="match status" value="1"/>
</dbReference>
<dbReference type="FunFam" id="3.40.50.300:FF:000849">
    <property type="entry name" value="ATP-dependent RNA helicase DBP5"/>
    <property type="match status" value="1"/>
</dbReference>
<dbReference type="InterPro" id="IPR029012">
    <property type="entry name" value="Helix_hairpin_bin_sf"/>
</dbReference>
<feature type="domain" description="Helicase C-terminal" evidence="21">
    <location>
        <begin position="259"/>
        <end position="417"/>
    </location>
</feature>
<evidence type="ECO:0000256" key="18">
    <source>
        <dbReference type="SAM" id="Coils"/>
    </source>
</evidence>
<dbReference type="GO" id="GO:0003723">
    <property type="term" value="F:RNA binding"/>
    <property type="evidence" value="ECO:0007669"/>
    <property type="project" value="UniProtKB-KW"/>
</dbReference>
<feature type="compositionally biased region" description="Low complexity" evidence="19">
    <location>
        <begin position="617"/>
        <end position="638"/>
    </location>
</feature>
<proteinExistence type="inferred from homology"/>
<dbReference type="EC" id="3.6.4.13" evidence="4"/>
<evidence type="ECO:0000256" key="1">
    <source>
        <dbReference type="ARBA" id="ARBA00004123"/>
    </source>
</evidence>
<dbReference type="CDD" id="cd11685">
    <property type="entry name" value="UEV_TSG101-like"/>
    <property type="match status" value="1"/>
</dbReference>
<feature type="domain" description="Helicase ATP-binding" evidence="20">
    <location>
        <begin position="105"/>
        <end position="274"/>
    </location>
</feature>
<dbReference type="GO" id="GO:0010468">
    <property type="term" value="P:regulation of gene expression"/>
    <property type="evidence" value="ECO:0007669"/>
    <property type="project" value="UniProtKB-ARBA"/>
</dbReference>
<evidence type="ECO:0000256" key="12">
    <source>
        <dbReference type="ARBA" id="ARBA00022884"/>
    </source>
</evidence>
<evidence type="ECO:0000256" key="6">
    <source>
        <dbReference type="ARBA" id="ARBA00022705"/>
    </source>
</evidence>
<dbReference type="SUPFAM" id="SSF140111">
    <property type="entry name" value="Endosomal sorting complex assembly domain"/>
    <property type="match status" value="1"/>
</dbReference>
<keyword evidence="7" id="KW-0547">Nucleotide-binding</keyword>
<keyword evidence="12" id="KW-0694">RNA-binding</keyword>
<dbReference type="InterPro" id="IPR036224">
    <property type="entry name" value="GINS_bundle-like_dom_sf"/>
</dbReference>
<dbReference type="Pfam" id="PF07200">
    <property type="entry name" value="Mod_r"/>
    <property type="match status" value="1"/>
</dbReference>
<evidence type="ECO:0000256" key="19">
    <source>
        <dbReference type="SAM" id="MobiDB-lite"/>
    </source>
</evidence>
<dbReference type="Pfam" id="PF05916">
    <property type="entry name" value="Sld5"/>
    <property type="match status" value="1"/>
</dbReference>
<feature type="compositionally biased region" description="Low complexity" evidence="19">
    <location>
        <begin position="744"/>
        <end position="755"/>
    </location>
</feature>
<feature type="compositionally biased region" description="Low complexity" evidence="19">
    <location>
        <begin position="714"/>
        <end position="733"/>
    </location>
</feature>
<keyword evidence="13 17" id="KW-0653">Protein transport</keyword>
<evidence type="ECO:0000256" key="15">
    <source>
        <dbReference type="ARBA" id="ARBA00047984"/>
    </source>
</evidence>
<dbReference type="PROSITE" id="PS51314">
    <property type="entry name" value="VPS37_C"/>
    <property type="match status" value="1"/>
</dbReference>
<dbReference type="Pfam" id="PF16922">
    <property type="entry name" value="SLD5_C"/>
    <property type="match status" value="1"/>
</dbReference>
<dbReference type="GO" id="GO:0016787">
    <property type="term" value="F:hydrolase activity"/>
    <property type="evidence" value="ECO:0007669"/>
    <property type="project" value="UniProtKB-KW"/>
</dbReference>
<reference evidence="24 25" key="1">
    <citation type="journal article" date="2013" name="Genome Biol.">
        <title>Draft genome of the mountain pine beetle, Dendroctonus ponderosae Hopkins, a major forest pest.</title>
        <authorList>
            <person name="Keeling C.I."/>
            <person name="Yuen M.M."/>
            <person name="Liao N.Y."/>
            <person name="Docking T.R."/>
            <person name="Chan S.K."/>
            <person name="Taylor G.A."/>
            <person name="Palmquist D.L."/>
            <person name="Jackman S.D."/>
            <person name="Nguyen A."/>
            <person name="Li M."/>
            <person name="Henderson H."/>
            <person name="Janes J.K."/>
            <person name="Zhao Y."/>
            <person name="Pandoh P."/>
            <person name="Moore R."/>
            <person name="Sperling F.A."/>
            <person name="Huber D.P."/>
            <person name="Birol I."/>
            <person name="Jones S.J."/>
            <person name="Bohlmann J."/>
        </authorList>
    </citation>
    <scope>NUCLEOTIDE SEQUENCE</scope>
</reference>
<evidence type="ECO:0000256" key="16">
    <source>
        <dbReference type="PROSITE-ProRule" id="PRU00552"/>
    </source>
</evidence>
<keyword evidence="11" id="KW-0067">ATP-binding</keyword>